<evidence type="ECO:0000313" key="4">
    <source>
        <dbReference type="Proteomes" id="UP001420932"/>
    </source>
</evidence>
<sequence>MWKQVGDREVGELRPSSFAKGLKSTRIASLHLSNYKEIVSAHRAAINSLQIHWVWLGRGSSKPNVNSSSARLSCNLVVTGPSTRFTSTFAFSSNQRTPTKKTTFSRIFQQCSRSESLNIGKQAHAQMITSGFVPTIFVTNCLIHMYIKCSLVHYAVKVFDQMPERDIVSWNSMIFAYSACGSMGIAHSLFESMTIKDVISWNSLISGYLQNGDYWHAICLFLEMAVMAVDPDHTTFAIVLKSCSALEDYDLGTQIHGLAIRFGIDDDVVTASALIDMYAKCKSLGDSHKVFLGMSEPNSVSWSAFLAGLVQNEQLIDSLWLFKEMQRVGVEVSQSAYASIFRSCAGLSSLGLGSQLHGHALKNNFCSDAIVGTAILDMYAKCDGLDDAWKVFKSLSKRNLQSWNAIVVGYARNDQGFEALKLFQLMWKSGIGIDEITLSGVFSACAMVRGNLQGTQVHALAIKNSYVSNTCVANAIVDMYGKCAAVFEASSIFYMMDTRDAVSWNAIIAAYEQNGQEEETINLYLQMLYSGMEPDEFTYGSVLKACAGHQAVEVGVKVHDRIVKSGLGLDLFVASALVDMYCKCGMMNEAKKLHNRVTKETLVSWNAIISGFSLQKLSEEAQKFFSFMLEMGLSPDNFTYATVLDTCANLATISLGKQIHACVIKLELHSDVYVSSALVDMYSKCGIMQDSHLVFKRMPIRDDVSWNALISGYAHHGLGLQALDMFREMQQEDVLPNHATFLAVLRACGHVGLFDLATNFFHSMFRDYGFQPKLEHYSCMVDIMGRSGRVDEALNLIYEMPFEADDILWRTLLHACQIHGNVEVAVHAASSLLELDPNDSAAYILLSNVYAKAGMWAEVSNLRKRMRQSGLKKEPGCSWIEVKNEVHAFLVGDRAHPKCLYMYERLEELVNEMKWVGYVPNTDFILIAEET</sequence>
<keyword evidence="4" id="KW-1185">Reference proteome</keyword>
<dbReference type="Pfam" id="PF20431">
    <property type="entry name" value="E_motif"/>
    <property type="match status" value="1"/>
</dbReference>
<dbReference type="FunFam" id="1.25.40.10:FF:000343">
    <property type="entry name" value="Pentatricopeptide repeat-containing protein At3g58590"/>
    <property type="match status" value="1"/>
</dbReference>
<protein>
    <recommendedName>
        <fullName evidence="5">Pentatricopeptide repeat-containing protein</fullName>
    </recommendedName>
</protein>
<dbReference type="InterPro" id="IPR002885">
    <property type="entry name" value="PPR_rpt"/>
</dbReference>
<evidence type="ECO:0008006" key="5">
    <source>
        <dbReference type="Google" id="ProtNLM"/>
    </source>
</evidence>
<dbReference type="NCBIfam" id="TIGR00756">
    <property type="entry name" value="PPR"/>
    <property type="match status" value="6"/>
</dbReference>
<dbReference type="EMBL" id="JBBNAF010000006">
    <property type="protein sequence ID" value="KAK9135276.1"/>
    <property type="molecule type" value="Genomic_DNA"/>
</dbReference>
<comment type="caution">
    <text evidence="3">The sequence shown here is derived from an EMBL/GenBank/DDBJ whole genome shotgun (WGS) entry which is preliminary data.</text>
</comment>
<dbReference type="AlphaFoldDB" id="A0AAP0JJN3"/>
<dbReference type="FunFam" id="1.25.40.10:FF:000366">
    <property type="entry name" value="Pentatricopeptide (PPR) repeat-containing protein"/>
    <property type="match status" value="1"/>
</dbReference>
<gene>
    <name evidence="3" type="ORF">Syun_014606</name>
</gene>
<feature type="repeat" description="PPR" evidence="2">
    <location>
        <begin position="298"/>
        <end position="332"/>
    </location>
</feature>
<dbReference type="FunFam" id="1.25.40.10:FF:000031">
    <property type="entry name" value="Pentatricopeptide repeat-containing protein mitochondrial"/>
    <property type="match status" value="1"/>
</dbReference>
<evidence type="ECO:0000256" key="1">
    <source>
        <dbReference type="ARBA" id="ARBA00022737"/>
    </source>
</evidence>
<feature type="repeat" description="PPR" evidence="2">
    <location>
        <begin position="197"/>
        <end position="231"/>
    </location>
</feature>
<organism evidence="3 4">
    <name type="scientific">Stephania yunnanensis</name>
    <dbReference type="NCBI Taxonomy" id="152371"/>
    <lineage>
        <taxon>Eukaryota</taxon>
        <taxon>Viridiplantae</taxon>
        <taxon>Streptophyta</taxon>
        <taxon>Embryophyta</taxon>
        <taxon>Tracheophyta</taxon>
        <taxon>Spermatophyta</taxon>
        <taxon>Magnoliopsida</taxon>
        <taxon>Ranunculales</taxon>
        <taxon>Menispermaceae</taxon>
        <taxon>Menispermoideae</taxon>
        <taxon>Cissampelideae</taxon>
        <taxon>Stephania</taxon>
    </lineage>
</organism>
<feature type="repeat" description="PPR" evidence="2">
    <location>
        <begin position="399"/>
        <end position="433"/>
    </location>
</feature>
<dbReference type="PANTHER" id="PTHR47926">
    <property type="entry name" value="PENTATRICOPEPTIDE REPEAT-CONTAINING PROTEIN"/>
    <property type="match status" value="1"/>
</dbReference>
<feature type="repeat" description="PPR" evidence="2">
    <location>
        <begin position="702"/>
        <end position="736"/>
    </location>
</feature>
<dbReference type="Proteomes" id="UP001420932">
    <property type="component" value="Unassembled WGS sequence"/>
</dbReference>
<name>A0AAP0JJN3_9MAGN</name>
<dbReference type="Pfam" id="PF13041">
    <property type="entry name" value="PPR_2"/>
    <property type="match status" value="4"/>
</dbReference>
<keyword evidence="1" id="KW-0677">Repeat</keyword>
<accession>A0AAP0JJN3</accession>
<dbReference type="FunFam" id="1.25.40.10:FF:000196">
    <property type="entry name" value="Pentatricopeptide repeat-containing protein At4g14850"/>
    <property type="match status" value="2"/>
</dbReference>
<proteinExistence type="predicted"/>
<evidence type="ECO:0000256" key="2">
    <source>
        <dbReference type="PROSITE-ProRule" id="PRU00708"/>
    </source>
</evidence>
<feature type="repeat" description="PPR" evidence="2">
    <location>
        <begin position="166"/>
        <end position="196"/>
    </location>
</feature>
<dbReference type="GO" id="GO:0003723">
    <property type="term" value="F:RNA binding"/>
    <property type="evidence" value="ECO:0007669"/>
    <property type="project" value="InterPro"/>
</dbReference>
<dbReference type="Gene3D" id="1.25.40.10">
    <property type="entry name" value="Tetratricopeptide repeat domain"/>
    <property type="match status" value="6"/>
</dbReference>
<dbReference type="PANTHER" id="PTHR47926:SF406">
    <property type="entry name" value="REPEAT (PPR) SUPERFAMILY PROTEIN, PUTATIVE-RELATED"/>
    <property type="match status" value="1"/>
</dbReference>
<dbReference type="FunFam" id="1.25.40.10:FF:000780">
    <property type="entry name" value="Pentatricopeptide repeat-containing protein isoform A"/>
    <property type="match status" value="1"/>
</dbReference>
<dbReference type="InterPro" id="IPR046848">
    <property type="entry name" value="E_motif"/>
</dbReference>
<dbReference type="InterPro" id="IPR011990">
    <property type="entry name" value="TPR-like_helical_dom_sf"/>
</dbReference>
<dbReference type="PROSITE" id="PS51375">
    <property type="entry name" value="PPR"/>
    <property type="match status" value="8"/>
</dbReference>
<dbReference type="GO" id="GO:0009451">
    <property type="term" value="P:RNA modification"/>
    <property type="evidence" value="ECO:0007669"/>
    <property type="project" value="InterPro"/>
</dbReference>
<feature type="repeat" description="PPR" evidence="2">
    <location>
        <begin position="839"/>
        <end position="873"/>
    </location>
</feature>
<dbReference type="SUPFAM" id="SSF48452">
    <property type="entry name" value="TPR-like"/>
    <property type="match status" value="1"/>
</dbReference>
<evidence type="ECO:0000313" key="3">
    <source>
        <dbReference type="EMBL" id="KAK9135276.1"/>
    </source>
</evidence>
<dbReference type="InterPro" id="IPR046960">
    <property type="entry name" value="PPR_At4g14850-like_plant"/>
</dbReference>
<dbReference type="FunFam" id="1.25.40.10:FF:000669">
    <property type="entry name" value="Pentatricopeptide repeat-containing protein At4g33990"/>
    <property type="match status" value="1"/>
</dbReference>
<reference evidence="3 4" key="1">
    <citation type="submission" date="2024-01" db="EMBL/GenBank/DDBJ databases">
        <title>Genome assemblies of Stephania.</title>
        <authorList>
            <person name="Yang L."/>
        </authorList>
    </citation>
    <scope>NUCLEOTIDE SEQUENCE [LARGE SCALE GENOMIC DNA]</scope>
    <source>
        <strain evidence="3">YNDBR</strain>
        <tissue evidence="3">Leaf</tissue>
    </source>
</reference>
<dbReference type="Pfam" id="PF01535">
    <property type="entry name" value="PPR"/>
    <property type="match status" value="6"/>
</dbReference>
<feature type="repeat" description="PPR" evidence="2">
    <location>
        <begin position="601"/>
        <end position="635"/>
    </location>
</feature>
<feature type="repeat" description="PPR" evidence="2">
    <location>
        <begin position="500"/>
        <end position="534"/>
    </location>
</feature>